<gene>
    <name evidence="13" type="ORF">B0H17DRAFT_1069533</name>
</gene>
<reference evidence="13" key="1">
    <citation type="submission" date="2023-03" db="EMBL/GenBank/DDBJ databases">
        <title>Massive genome expansion in bonnet fungi (Mycena s.s.) driven by repeated elements and novel gene families across ecological guilds.</title>
        <authorList>
            <consortium name="Lawrence Berkeley National Laboratory"/>
            <person name="Harder C.B."/>
            <person name="Miyauchi S."/>
            <person name="Viragh M."/>
            <person name="Kuo A."/>
            <person name="Thoen E."/>
            <person name="Andreopoulos B."/>
            <person name="Lu D."/>
            <person name="Skrede I."/>
            <person name="Drula E."/>
            <person name="Henrissat B."/>
            <person name="Morin E."/>
            <person name="Kohler A."/>
            <person name="Barry K."/>
            <person name="LaButti K."/>
            <person name="Morin E."/>
            <person name="Salamov A."/>
            <person name="Lipzen A."/>
            <person name="Mereny Z."/>
            <person name="Hegedus B."/>
            <person name="Baldrian P."/>
            <person name="Stursova M."/>
            <person name="Weitz H."/>
            <person name="Taylor A."/>
            <person name="Grigoriev I.V."/>
            <person name="Nagy L.G."/>
            <person name="Martin F."/>
            <person name="Kauserud H."/>
        </authorList>
    </citation>
    <scope>NUCLEOTIDE SEQUENCE</scope>
    <source>
        <strain evidence="13">CBHHK067</strain>
    </source>
</reference>
<organism evidence="13 14">
    <name type="scientific">Mycena rosella</name>
    <name type="common">Pink bonnet</name>
    <name type="synonym">Agaricus rosellus</name>
    <dbReference type="NCBI Taxonomy" id="1033263"/>
    <lineage>
        <taxon>Eukaryota</taxon>
        <taxon>Fungi</taxon>
        <taxon>Dikarya</taxon>
        <taxon>Basidiomycota</taxon>
        <taxon>Agaricomycotina</taxon>
        <taxon>Agaricomycetes</taxon>
        <taxon>Agaricomycetidae</taxon>
        <taxon>Agaricales</taxon>
        <taxon>Marasmiineae</taxon>
        <taxon>Mycenaceae</taxon>
        <taxon>Mycena</taxon>
    </lineage>
</organism>
<feature type="disulfide bond" evidence="11">
    <location>
        <begin position="57"/>
        <end position="132"/>
    </location>
</feature>
<comment type="catalytic activity">
    <reaction evidence="9 12">
        <text>cutin + H2O = cutin monomers.</text>
        <dbReference type="EC" id="3.1.1.74"/>
    </reaction>
</comment>
<comment type="subcellular location">
    <subcellularLocation>
        <location evidence="1 12">Secreted</location>
    </subcellularLocation>
</comment>
<dbReference type="Proteomes" id="UP001221757">
    <property type="component" value="Unassembled WGS sequence"/>
</dbReference>
<dbReference type="SMART" id="SM01110">
    <property type="entry name" value="Cutinase"/>
    <property type="match status" value="1"/>
</dbReference>
<comment type="function">
    <text evidence="12">Catalyzes the hydrolysis of complex carboxylic polyesters found in the cell wall of plants. Degrades cutin, a macromolecule that forms the structure of the plant cuticle.</text>
</comment>
<feature type="chain" id="PRO_5041775782" description="Cutinase" evidence="12">
    <location>
        <begin position="19"/>
        <end position="232"/>
    </location>
</feature>
<evidence type="ECO:0000256" key="10">
    <source>
        <dbReference type="PIRSR" id="PIRSR611150-1"/>
    </source>
</evidence>
<dbReference type="InterPro" id="IPR043580">
    <property type="entry name" value="CUTINASE_1"/>
</dbReference>
<dbReference type="InterPro" id="IPR011150">
    <property type="entry name" value="Cutinase_monf"/>
</dbReference>
<dbReference type="GO" id="GO:0005576">
    <property type="term" value="C:extracellular region"/>
    <property type="evidence" value="ECO:0007669"/>
    <property type="project" value="UniProtKB-SubCell"/>
</dbReference>
<protein>
    <recommendedName>
        <fullName evidence="3 12">Cutinase</fullName>
        <ecNumber evidence="3 12">3.1.1.74</ecNumber>
    </recommendedName>
</protein>
<name>A0AAD7DEP7_MYCRO</name>
<keyword evidence="4 12" id="KW-0719">Serine esterase</keyword>
<dbReference type="GO" id="GO:0016052">
    <property type="term" value="P:carbohydrate catabolic process"/>
    <property type="evidence" value="ECO:0007669"/>
    <property type="project" value="TreeGrafter"/>
</dbReference>
<keyword evidence="8 11" id="KW-1015">Disulfide bond</keyword>
<dbReference type="AlphaFoldDB" id="A0AAD7DEP7"/>
<evidence type="ECO:0000256" key="5">
    <source>
        <dbReference type="ARBA" id="ARBA00022525"/>
    </source>
</evidence>
<dbReference type="GO" id="GO:0050525">
    <property type="term" value="F:cutinase activity"/>
    <property type="evidence" value="ECO:0007669"/>
    <property type="project" value="UniProtKB-UniRule"/>
</dbReference>
<feature type="active site" description="Proton donor/acceptor" evidence="10">
    <location>
        <position position="214"/>
    </location>
</feature>
<evidence type="ECO:0000256" key="9">
    <source>
        <dbReference type="ARBA" id="ARBA00034045"/>
    </source>
</evidence>
<comment type="caution">
    <text evidence="13">The sequence shown here is derived from an EMBL/GenBank/DDBJ whole genome shotgun (WGS) entry which is preliminary data.</text>
</comment>
<feature type="signal peptide" evidence="12">
    <location>
        <begin position="1"/>
        <end position="18"/>
    </location>
</feature>
<dbReference type="SUPFAM" id="SSF53474">
    <property type="entry name" value="alpha/beta-Hydrolases"/>
    <property type="match status" value="1"/>
</dbReference>
<sequence>MKSTALFASLLWVSLASAAAVAVPMSAPVVPAIAAFPVPEITAAADSDTENQLSGPCRNVTFIFARGTNEDGNVGARVGPPLIADLRAALGTDGIAAQGVDYDASVLGYLEGGSPSGITTMTGLINTAAKQCPDTKIVISGYSQGAQLVHKAAAKLTAAVTARVVAVAIFGDPERVGTTASTLPPVGKVPAALVDSFCHVGDIICTGEGGATEHLDYDENAPAASAFILGLL</sequence>
<keyword evidence="14" id="KW-1185">Reference proteome</keyword>
<evidence type="ECO:0000256" key="12">
    <source>
        <dbReference type="RuleBase" id="RU361263"/>
    </source>
</evidence>
<comment type="similarity">
    <text evidence="2 12">Belongs to the cutinase family.</text>
</comment>
<evidence type="ECO:0000256" key="7">
    <source>
        <dbReference type="ARBA" id="ARBA00022801"/>
    </source>
</evidence>
<dbReference type="PANTHER" id="PTHR48250">
    <property type="entry name" value="CUTINASE 2-RELATED"/>
    <property type="match status" value="1"/>
</dbReference>
<evidence type="ECO:0000256" key="11">
    <source>
        <dbReference type="PIRSR" id="PIRSR611150-2"/>
    </source>
</evidence>
<evidence type="ECO:0000256" key="4">
    <source>
        <dbReference type="ARBA" id="ARBA00022487"/>
    </source>
</evidence>
<evidence type="ECO:0000313" key="14">
    <source>
        <dbReference type="Proteomes" id="UP001221757"/>
    </source>
</evidence>
<dbReference type="PRINTS" id="PR00129">
    <property type="entry name" value="CUTINASE"/>
</dbReference>
<dbReference type="EMBL" id="JARKIE010000085">
    <property type="protein sequence ID" value="KAJ7687705.1"/>
    <property type="molecule type" value="Genomic_DNA"/>
</dbReference>
<evidence type="ECO:0000256" key="2">
    <source>
        <dbReference type="ARBA" id="ARBA00007534"/>
    </source>
</evidence>
<dbReference type="PROSITE" id="PS00155">
    <property type="entry name" value="CUTINASE_1"/>
    <property type="match status" value="1"/>
</dbReference>
<accession>A0AAD7DEP7</accession>
<keyword evidence="6 12" id="KW-0732">Signal</keyword>
<dbReference type="InterPro" id="IPR029058">
    <property type="entry name" value="AB_hydrolase_fold"/>
</dbReference>
<evidence type="ECO:0000313" key="13">
    <source>
        <dbReference type="EMBL" id="KAJ7687705.1"/>
    </source>
</evidence>
<feature type="active site" evidence="10">
    <location>
        <position position="202"/>
    </location>
</feature>
<evidence type="ECO:0000256" key="6">
    <source>
        <dbReference type="ARBA" id="ARBA00022729"/>
    </source>
</evidence>
<dbReference type="Gene3D" id="3.40.50.1820">
    <property type="entry name" value="alpha/beta hydrolase"/>
    <property type="match status" value="1"/>
</dbReference>
<keyword evidence="7 12" id="KW-0378">Hydrolase</keyword>
<keyword evidence="5 12" id="KW-0964">Secreted</keyword>
<dbReference type="EC" id="3.1.1.74" evidence="3 12"/>
<evidence type="ECO:0000256" key="8">
    <source>
        <dbReference type="ARBA" id="ARBA00023157"/>
    </source>
</evidence>
<evidence type="ECO:0000256" key="3">
    <source>
        <dbReference type="ARBA" id="ARBA00013095"/>
    </source>
</evidence>
<proteinExistence type="inferred from homology"/>
<dbReference type="PANTHER" id="PTHR48250:SF2">
    <property type="entry name" value="CUTINASE"/>
    <property type="match status" value="1"/>
</dbReference>
<evidence type="ECO:0000256" key="1">
    <source>
        <dbReference type="ARBA" id="ARBA00004613"/>
    </source>
</evidence>
<feature type="active site" description="Nucleophile" evidence="10">
    <location>
        <position position="143"/>
    </location>
</feature>
<feature type="disulfide bond" evidence="11">
    <location>
        <begin position="198"/>
        <end position="205"/>
    </location>
</feature>
<dbReference type="Pfam" id="PF01083">
    <property type="entry name" value="Cutinase"/>
    <property type="match status" value="1"/>
</dbReference>
<dbReference type="InterPro" id="IPR000675">
    <property type="entry name" value="Cutinase/axe"/>
</dbReference>